<dbReference type="Gene3D" id="3.30.70.100">
    <property type="match status" value="1"/>
</dbReference>
<proteinExistence type="predicted"/>
<dbReference type="GO" id="GO:0005507">
    <property type="term" value="F:copper ion binding"/>
    <property type="evidence" value="ECO:0007669"/>
    <property type="project" value="InterPro"/>
</dbReference>
<dbReference type="PRINTS" id="PR00944">
    <property type="entry name" value="CUEXPORT"/>
</dbReference>
<dbReference type="Proteomes" id="UP000019753">
    <property type="component" value="Unassembled WGS sequence"/>
</dbReference>
<reference evidence="3 4" key="1">
    <citation type="submission" date="2014-01" db="EMBL/GenBank/DDBJ databases">
        <title>Actinotalea ferrariae CF5-4.</title>
        <authorList>
            <person name="Chen F."/>
            <person name="Li Y."/>
            <person name="Wang G."/>
        </authorList>
    </citation>
    <scope>NUCLEOTIDE SEQUENCE [LARGE SCALE GENOMIC DNA]</scope>
    <source>
        <strain evidence="3 4">CF5-4</strain>
    </source>
</reference>
<keyword evidence="4" id="KW-1185">Reference proteome</keyword>
<dbReference type="GO" id="GO:0006825">
    <property type="term" value="P:copper ion transport"/>
    <property type="evidence" value="ECO:0007669"/>
    <property type="project" value="InterPro"/>
</dbReference>
<evidence type="ECO:0000256" key="1">
    <source>
        <dbReference type="ARBA" id="ARBA00022723"/>
    </source>
</evidence>
<dbReference type="InterPro" id="IPR000428">
    <property type="entry name" value="Cu-bd"/>
</dbReference>
<evidence type="ECO:0000259" key="2">
    <source>
        <dbReference type="PROSITE" id="PS50846"/>
    </source>
</evidence>
<dbReference type="PROSITE" id="PS01047">
    <property type="entry name" value="HMA_1"/>
    <property type="match status" value="1"/>
</dbReference>
<keyword evidence="1" id="KW-0479">Metal-binding</keyword>
<feature type="domain" description="HMA" evidence="2">
    <location>
        <begin position="1"/>
        <end position="66"/>
    </location>
</feature>
<accession>A0A021VN13</accession>
<dbReference type="InterPro" id="IPR036163">
    <property type="entry name" value="HMA_dom_sf"/>
</dbReference>
<organism evidence="3 4">
    <name type="scientific">Actinotalea ferrariae CF5-4</name>
    <dbReference type="NCBI Taxonomy" id="948458"/>
    <lineage>
        <taxon>Bacteria</taxon>
        <taxon>Bacillati</taxon>
        <taxon>Actinomycetota</taxon>
        <taxon>Actinomycetes</taxon>
        <taxon>Micrococcales</taxon>
        <taxon>Cellulomonadaceae</taxon>
        <taxon>Actinotalea</taxon>
    </lineage>
</organism>
<name>A0A021VN13_9CELL</name>
<dbReference type="CDD" id="cd00371">
    <property type="entry name" value="HMA"/>
    <property type="match status" value="1"/>
</dbReference>
<gene>
    <name evidence="3" type="ORF">N866_08155</name>
</gene>
<sequence>MTITYDVAGMTCGHCVASITAEVSKVEGVQAVQVDLKAGRVTVTSETPVDPGLVVVAVDAAGYAVTGLSS</sequence>
<dbReference type="Pfam" id="PF00403">
    <property type="entry name" value="HMA"/>
    <property type="match status" value="1"/>
</dbReference>
<dbReference type="OrthoDB" id="9813965at2"/>
<dbReference type="InterPro" id="IPR006121">
    <property type="entry name" value="HMA_dom"/>
</dbReference>
<dbReference type="RefSeq" id="WP_034227876.1">
    <property type="nucleotide sequence ID" value="NZ_AXCW01000229.1"/>
</dbReference>
<dbReference type="SUPFAM" id="SSF55008">
    <property type="entry name" value="HMA, heavy metal-associated domain"/>
    <property type="match status" value="1"/>
</dbReference>
<protein>
    <submittedName>
        <fullName evidence="3">Copper-transporting ATPase</fullName>
    </submittedName>
</protein>
<evidence type="ECO:0000313" key="4">
    <source>
        <dbReference type="Proteomes" id="UP000019753"/>
    </source>
</evidence>
<dbReference type="InterPro" id="IPR017969">
    <property type="entry name" value="Heavy-metal-associated_CS"/>
</dbReference>
<dbReference type="AlphaFoldDB" id="A0A021VN13"/>
<evidence type="ECO:0000313" key="3">
    <source>
        <dbReference type="EMBL" id="EYR62493.1"/>
    </source>
</evidence>
<comment type="caution">
    <text evidence="3">The sequence shown here is derived from an EMBL/GenBank/DDBJ whole genome shotgun (WGS) entry which is preliminary data.</text>
</comment>
<dbReference type="PROSITE" id="PS50846">
    <property type="entry name" value="HMA_2"/>
    <property type="match status" value="1"/>
</dbReference>
<dbReference type="EMBL" id="AXCW01000229">
    <property type="protein sequence ID" value="EYR62493.1"/>
    <property type="molecule type" value="Genomic_DNA"/>
</dbReference>